<dbReference type="GO" id="GO:0006397">
    <property type="term" value="P:mRNA processing"/>
    <property type="evidence" value="ECO:0007669"/>
    <property type="project" value="InterPro"/>
</dbReference>
<dbReference type="InterPro" id="IPR008501">
    <property type="entry name" value="THOC7/Mft1"/>
</dbReference>
<protein>
    <recommendedName>
        <fullName evidence="8">THO complex subunit 7 homolog</fullName>
    </recommendedName>
</protein>
<evidence type="ECO:0000256" key="5">
    <source>
        <dbReference type="SAM" id="Coils"/>
    </source>
</evidence>
<evidence type="ECO:0000256" key="4">
    <source>
        <dbReference type="ARBA" id="ARBA00023242"/>
    </source>
</evidence>
<keyword evidence="7" id="KW-1185">Reference proteome</keyword>
<dbReference type="AlphaFoldDB" id="A0AAV7XZD6"/>
<evidence type="ECO:0000313" key="6">
    <source>
        <dbReference type="EMBL" id="KAJ1532106.1"/>
    </source>
</evidence>
<dbReference type="Pfam" id="PF05615">
    <property type="entry name" value="THOC7"/>
    <property type="match status" value="1"/>
</dbReference>
<evidence type="ECO:0000256" key="3">
    <source>
        <dbReference type="ARBA" id="ARBA00023054"/>
    </source>
</evidence>
<evidence type="ECO:0000313" key="7">
    <source>
        <dbReference type="Proteomes" id="UP001075354"/>
    </source>
</evidence>
<dbReference type="EMBL" id="JAPTSV010000001">
    <property type="protein sequence ID" value="KAJ1532106.1"/>
    <property type="molecule type" value="Genomic_DNA"/>
</dbReference>
<dbReference type="PANTHER" id="PTHR23405:SF5">
    <property type="entry name" value="THO COMPLEX SUBUNIT 7 HOMOLOG"/>
    <property type="match status" value="1"/>
</dbReference>
<name>A0AAV7XZD6_9NEOP</name>
<accession>A0AAV7XZD6</accession>
<comment type="caution">
    <text evidence="6">The sequence shown here is derived from an EMBL/GenBank/DDBJ whole genome shotgun (WGS) entry which is preliminary data.</text>
</comment>
<comment type="similarity">
    <text evidence="2">Belongs to the THOC7 family.</text>
</comment>
<organism evidence="6 7">
    <name type="scientific">Megalurothrips usitatus</name>
    <name type="common">bean blossom thrips</name>
    <dbReference type="NCBI Taxonomy" id="439358"/>
    <lineage>
        <taxon>Eukaryota</taxon>
        <taxon>Metazoa</taxon>
        <taxon>Ecdysozoa</taxon>
        <taxon>Arthropoda</taxon>
        <taxon>Hexapoda</taxon>
        <taxon>Insecta</taxon>
        <taxon>Pterygota</taxon>
        <taxon>Neoptera</taxon>
        <taxon>Paraneoptera</taxon>
        <taxon>Thysanoptera</taxon>
        <taxon>Terebrantia</taxon>
        <taxon>Thripoidea</taxon>
        <taxon>Thripidae</taxon>
        <taxon>Megalurothrips</taxon>
    </lineage>
</organism>
<keyword evidence="4" id="KW-0539">Nucleus</keyword>
<evidence type="ECO:0000256" key="2">
    <source>
        <dbReference type="ARBA" id="ARBA00006482"/>
    </source>
</evidence>
<feature type="coiled-coil region" evidence="5">
    <location>
        <begin position="83"/>
        <end position="192"/>
    </location>
</feature>
<dbReference type="GO" id="GO:0006406">
    <property type="term" value="P:mRNA export from nucleus"/>
    <property type="evidence" value="ECO:0007669"/>
    <property type="project" value="TreeGrafter"/>
</dbReference>
<evidence type="ECO:0008006" key="8">
    <source>
        <dbReference type="Google" id="ProtNLM"/>
    </source>
</evidence>
<dbReference type="Proteomes" id="UP001075354">
    <property type="component" value="Chromosome 1"/>
</dbReference>
<dbReference type="GO" id="GO:0000445">
    <property type="term" value="C:THO complex part of transcription export complex"/>
    <property type="evidence" value="ECO:0007669"/>
    <property type="project" value="InterPro"/>
</dbReference>
<reference evidence="6" key="1">
    <citation type="submission" date="2022-12" db="EMBL/GenBank/DDBJ databases">
        <title>Chromosome-level genome assembly of the bean flower thrips Megalurothrips usitatus.</title>
        <authorList>
            <person name="Ma L."/>
            <person name="Liu Q."/>
            <person name="Li H."/>
            <person name="Cai W."/>
        </authorList>
    </citation>
    <scope>NUCLEOTIDE SEQUENCE</scope>
    <source>
        <strain evidence="6">Cailab_2022a</strain>
    </source>
</reference>
<proteinExistence type="inferred from homology"/>
<keyword evidence="3 5" id="KW-0175">Coiled coil</keyword>
<sequence length="202" mass="23158">MNDEDVIRRRLLIDGDGTGDDRRLNALLKMFVKWAGSEEPEPEWRTVQDRMLATLAQCDTAQAKARLASATSAEELKNYEDCSQKIQHDILSAQKNIEKTKEELKKARTIRKNRIEYDLLAKVISDQPDRQKTCSELEQLKQDLSALQTTREDLEKKLDLRRKQFRVMLGSINQLEALLDESDAEIMDVSLDDVETESSSTS</sequence>
<comment type="subcellular location">
    <subcellularLocation>
        <location evidence="1">Nucleus</location>
    </subcellularLocation>
</comment>
<gene>
    <name evidence="6" type="ORF">ONE63_000735</name>
</gene>
<dbReference type="PANTHER" id="PTHR23405">
    <property type="entry name" value="MAINTENANCE OF KILLER 16 MAK16 PROTEIN-RELATED"/>
    <property type="match status" value="1"/>
</dbReference>
<evidence type="ECO:0000256" key="1">
    <source>
        <dbReference type="ARBA" id="ARBA00004123"/>
    </source>
</evidence>